<dbReference type="InterPro" id="IPR014729">
    <property type="entry name" value="Rossmann-like_a/b/a_fold"/>
</dbReference>
<dbReference type="AlphaFoldDB" id="A0A645DMC1"/>
<sequence>MKDFRKILVPFDGSEHAKRALTRAIYLAELCGAKLGLLYVVDLNKKISALEQVSTGGYVPSELKEEGYQVLASAIHQVPKEVEADNAVEIGRPSEVIIETCRAGKYDLIVMGSRGLGNIQQLFMGSVSRYALYHADCPVMITR</sequence>
<dbReference type="SUPFAM" id="SSF52402">
    <property type="entry name" value="Adenine nucleotide alpha hydrolases-like"/>
    <property type="match status" value="1"/>
</dbReference>
<reference evidence="3" key="1">
    <citation type="submission" date="2019-08" db="EMBL/GenBank/DDBJ databases">
        <authorList>
            <person name="Kucharzyk K."/>
            <person name="Murdoch R.W."/>
            <person name="Higgins S."/>
            <person name="Loffler F."/>
        </authorList>
    </citation>
    <scope>NUCLEOTIDE SEQUENCE</scope>
</reference>
<accession>A0A645DMC1</accession>
<dbReference type="PRINTS" id="PR01438">
    <property type="entry name" value="UNVRSLSTRESS"/>
</dbReference>
<evidence type="ECO:0000259" key="2">
    <source>
        <dbReference type="Pfam" id="PF00582"/>
    </source>
</evidence>
<dbReference type="PANTHER" id="PTHR46268:SF25">
    <property type="entry name" value="USPA DOMAIN PROTEIN"/>
    <property type="match status" value="1"/>
</dbReference>
<organism evidence="3">
    <name type="scientific">bioreactor metagenome</name>
    <dbReference type="NCBI Taxonomy" id="1076179"/>
    <lineage>
        <taxon>unclassified sequences</taxon>
        <taxon>metagenomes</taxon>
        <taxon>ecological metagenomes</taxon>
    </lineage>
</organism>
<dbReference type="EMBL" id="VSSQ01037084">
    <property type="protein sequence ID" value="MPM89692.1"/>
    <property type="molecule type" value="Genomic_DNA"/>
</dbReference>
<evidence type="ECO:0000313" key="3">
    <source>
        <dbReference type="EMBL" id="MPM89692.1"/>
    </source>
</evidence>
<evidence type="ECO:0000256" key="1">
    <source>
        <dbReference type="ARBA" id="ARBA00008791"/>
    </source>
</evidence>
<feature type="domain" description="UspA" evidence="2">
    <location>
        <begin position="4"/>
        <end position="143"/>
    </location>
</feature>
<gene>
    <name evidence="3" type="primary">teaD_14</name>
    <name evidence="3" type="ORF">SDC9_136804</name>
</gene>
<comment type="similarity">
    <text evidence="1">Belongs to the universal stress protein A family.</text>
</comment>
<dbReference type="InterPro" id="IPR006016">
    <property type="entry name" value="UspA"/>
</dbReference>
<dbReference type="InterPro" id="IPR006015">
    <property type="entry name" value="Universal_stress_UspA"/>
</dbReference>
<dbReference type="PANTHER" id="PTHR46268">
    <property type="entry name" value="STRESS RESPONSE PROTEIN NHAX"/>
    <property type="match status" value="1"/>
</dbReference>
<protein>
    <submittedName>
        <fullName evidence="3">TRAP-T-associated universal stress protein TeaD</fullName>
    </submittedName>
</protein>
<name>A0A645DMC1_9ZZZZ</name>
<dbReference type="CDD" id="cd00293">
    <property type="entry name" value="USP-like"/>
    <property type="match status" value="1"/>
</dbReference>
<comment type="caution">
    <text evidence="3">The sequence shown here is derived from an EMBL/GenBank/DDBJ whole genome shotgun (WGS) entry which is preliminary data.</text>
</comment>
<dbReference type="Pfam" id="PF00582">
    <property type="entry name" value="Usp"/>
    <property type="match status" value="1"/>
</dbReference>
<dbReference type="Gene3D" id="3.40.50.620">
    <property type="entry name" value="HUPs"/>
    <property type="match status" value="1"/>
</dbReference>
<proteinExistence type="inferred from homology"/>